<proteinExistence type="predicted"/>
<dbReference type="EMBL" id="JAPDDR010000001">
    <property type="protein sequence ID" value="MCW1912017.1"/>
    <property type="molecule type" value="Genomic_DNA"/>
</dbReference>
<keyword evidence="3" id="KW-1185">Reference proteome</keyword>
<keyword evidence="1" id="KW-0472">Membrane</keyword>
<protein>
    <recommendedName>
        <fullName evidence="4">TIGR02588 family protein</fullName>
    </recommendedName>
</protein>
<sequence>MTAKSINRPPAGKNPLEWAVFALSFLLVLGVVGILAEEVLRWQDSPARLTAQIGGTALQDGARWIVVEVRNDGEGLAADVEIEVQAGDESADFTLDFVPRGTVRSGRVSFPQTIDPAAAKVSIRGYREP</sequence>
<keyword evidence="1" id="KW-1133">Transmembrane helix</keyword>
<dbReference type="RefSeq" id="WP_264510020.1">
    <property type="nucleotide sequence ID" value="NZ_JAPDDR010000001.1"/>
</dbReference>
<evidence type="ECO:0008006" key="4">
    <source>
        <dbReference type="Google" id="ProtNLM"/>
    </source>
</evidence>
<reference evidence="2" key="1">
    <citation type="submission" date="2022-10" db="EMBL/GenBank/DDBJ databases">
        <title>Luteolibacter sp. GHJ8, whole genome shotgun sequencing project.</title>
        <authorList>
            <person name="Zhao G."/>
            <person name="Shen L."/>
        </authorList>
    </citation>
    <scope>NUCLEOTIDE SEQUENCE</scope>
    <source>
        <strain evidence="2">GHJ8</strain>
    </source>
</reference>
<name>A0ABT3FX77_9BACT</name>
<organism evidence="2 3">
    <name type="scientific">Luteolibacter rhizosphaerae</name>
    <dbReference type="NCBI Taxonomy" id="2989719"/>
    <lineage>
        <taxon>Bacteria</taxon>
        <taxon>Pseudomonadati</taxon>
        <taxon>Verrucomicrobiota</taxon>
        <taxon>Verrucomicrobiia</taxon>
        <taxon>Verrucomicrobiales</taxon>
        <taxon>Verrucomicrobiaceae</taxon>
        <taxon>Luteolibacter</taxon>
    </lineage>
</organism>
<gene>
    <name evidence="2" type="ORF">OJ996_00420</name>
</gene>
<feature type="transmembrane region" description="Helical" evidence="1">
    <location>
        <begin position="18"/>
        <end position="36"/>
    </location>
</feature>
<accession>A0ABT3FX77</accession>
<dbReference type="Proteomes" id="UP001165653">
    <property type="component" value="Unassembled WGS sequence"/>
</dbReference>
<evidence type="ECO:0000313" key="2">
    <source>
        <dbReference type="EMBL" id="MCW1912017.1"/>
    </source>
</evidence>
<comment type="caution">
    <text evidence="2">The sequence shown here is derived from an EMBL/GenBank/DDBJ whole genome shotgun (WGS) entry which is preliminary data.</text>
</comment>
<evidence type="ECO:0000256" key="1">
    <source>
        <dbReference type="SAM" id="Phobius"/>
    </source>
</evidence>
<keyword evidence="1" id="KW-0812">Transmembrane</keyword>
<evidence type="ECO:0000313" key="3">
    <source>
        <dbReference type="Proteomes" id="UP001165653"/>
    </source>
</evidence>